<dbReference type="CDD" id="cd00347">
    <property type="entry name" value="Flavin_utilizing_monoxygenases"/>
    <property type="match status" value="1"/>
</dbReference>
<dbReference type="RefSeq" id="WP_093316381.1">
    <property type="nucleotide sequence ID" value="NZ_FOZG01000003.1"/>
</dbReference>
<keyword evidence="5" id="KW-1185">Reference proteome</keyword>
<dbReference type="PANTHER" id="PTHR30137">
    <property type="entry name" value="LUCIFERASE-LIKE MONOOXYGENASE"/>
    <property type="match status" value="1"/>
</dbReference>
<name>A0A1I6M4R3_9SPHN</name>
<organism evidence="4 5">
    <name type="scientific">Sphingomonas jatrophae</name>
    <dbReference type="NCBI Taxonomy" id="1166337"/>
    <lineage>
        <taxon>Bacteria</taxon>
        <taxon>Pseudomonadati</taxon>
        <taxon>Pseudomonadota</taxon>
        <taxon>Alphaproteobacteria</taxon>
        <taxon>Sphingomonadales</taxon>
        <taxon>Sphingomonadaceae</taxon>
        <taxon>Sphingomonas</taxon>
    </lineage>
</organism>
<dbReference type="GO" id="GO:0016705">
    <property type="term" value="F:oxidoreductase activity, acting on paired donors, with incorporation or reduction of molecular oxygen"/>
    <property type="evidence" value="ECO:0007669"/>
    <property type="project" value="InterPro"/>
</dbReference>
<dbReference type="PANTHER" id="PTHR30137:SF8">
    <property type="entry name" value="BLR5498 PROTEIN"/>
    <property type="match status" value="1"/>
</dbReference>
<dbReference type="STRING" id="1166337.SAMN05192580_3458"/>
<evidence type="ECO:0000313" key="4">
    <source>
        <dbReference type="EMBL" id="SFS10727.1"/>
    </source>
</evidence>
<evidence type="ECO:0000256" key="1">
    <source>
        <dbReference type="ARBA" id="ARBA00023002"/>
    </source>
</evidence>
<proteinExistence type="predicted"/>
<evidence type="ECO:0000313" key="5">
    <source>
        <dbReference type="Proteomes" id="UP000198824"/>
    </source>
</evidence>
<dbReference type="InterPro" id="IPR036661">
    <property type="entry name" value="Luciferase-like_sf"/>
</dbReference>
<dbReference type="Gene3D" id="3.20.20.30">
    <property type="entry name" value="Luciferase-like domain"/>
    <property type="match status" value="1"/>
</dbReference>
<accession>A0A1I6M4R3</accession>
<keyword evidence="1" id="KW-0560">Oxidoreductase</keyword>
<dbReference type="SUPFAM" id="SSF51679">
    <property type="entry name" value="Bacterial luciferase-like"/>
    <property type="match status" value="1"/>
</dbReference>
<feature type="domain" description="Luciferase-like" evidence="3">
    <location>
        <begin position="1"/>
        <end position="344"/>
    </location>
</feature>
<dbReference type="InterPro" id="IPR050766">
    <property type="entry name" value="Bact_Lucif_Oxidored"/>
</dbReference>
<dbReference type="InterPro" id="IPR011251">
    <property type="entry name" value="Luciferase-like_dom"/>
</dbReference>
<reference evidence="4 5" key="1">
    <citation type="submission" date="2016-10" db="EMBL/GenBank/DDBJ databases">
        <authorList>
            <person name="de Groot N.N."/>
        </authorList>
    </citation>
    <scope>NUCLEOTIDE SEQUENCE [LARGE SCALE GENOMIC DNA]</scope>
    <source>
        <strain evidence="4 5">S5-249</strain>
    </source>
</reference>
<dbReference type="GO" id="GO:0004497">
    <property type="term" value="F:monooxygenase activity"/>
    <property type="evidence" value="ECO:0007669"/>
    <property type="project" value="UniProtKB-KW"/>
</dbReference>
<dbReference type="GO" id="GO:0005829">
    <property type="term" value="C:cytosol"/>
    <property type="evidence" value="ECO:0007669"/>
    <property type="project" value="TreeGrafter"/>
</dbReference>
<protein>
    <submittedName>
        <fullName evidence="4">Flavin-dependent oxidoreductase, luciferase family (Includes alkanesulfonate monooxygenase SsuD and methylene tetrahydromethanopterin reductase)</fullName>
    </submittedName>
</protein>
<evidence type="ECO:0000259" key="3">
    <source>
        <dbReference type="Pfam" id="PF00296"/>
    </source>
</evidence>
<dbReference type="AlphaFoldDB" id="A0A1I6M4R3"/>
<dbReference type="Pfam" id="PF00296">
    <property type="entry name" value="Bac_luciferase"/>
    <property type="match status" value="1"/>
</dbReference>
<gene>
    <name evidence="4" type="ORF">SAMN05192580_3458</name>
</gene>
<evidence type="ECO:0000256" key="2">
    <source>
        <dbReference type="ARBA" id="ARBA00023033"/>
    </source>
</evidence>
<dbReference type="EMBL" id="FOZG01000003">
    <property type="protein sequence ID" value="SFS10727.1"/>
    <property type="molecule type" value="Genomic_DNA"/>
</dbReference>
<dbReference type="OrthoDB" id="9776438at2"/>
<keyword evidence="2 4" id="KW-0503">Monooxygenase</keyword>
<sequence>MRFSLIFEAQIEDASRRGEQQVFDELVEQALLAEQLGFDIVWSVEHTSLTHYAHMSAPETFLAFIAGKTNRIGIGHGVVCLMPAMNHPIKVAERVATLDLLSKGRVHFGIGKGGSQQEAGAYGYDLKELQPLIDEAMYLIPKMFVEEEVEHNGPLLTVPPRPIHPKPYQDPHPPMYMACTNLGTLERAGERGLGALVLGFGGPEEVAKKNQIYRDAWARRDPADQVGYRPNQHLAALCPTIVLDDPEQARRIGIRGQRYFYESLNYWYGGGPKPDPKTWGDELVEEGTDTIITTKLASETITMDLRPDEGGRRPSSGILSAKNAYGSVADCIDYVTQLAEAGADEILFMTNMGTVPQWAQLETLRKIGTHVIPHFR</sequence>
<dbReference type="Proteomes" id="UP000198824">
    <property type="component" value="Unassembled WGS sequence"/>
</dbReference>